<sequence length="170" mass="18936">MGSTVDLVLLVILAFGAIRGFLNGFVMQVTSLAALLLGIWIAVRFSDLTAVLLVEKVKLSGQYIPILAFAITFILVVVGVHFAGKMIDKVFNLTPLGIVNKLLGLLFGFFKYAIILSVLIVFIEKANDRFNFYTQEAKNKTILYKPLSRLAPAIYPYLHFDSLKEKFKST</sequence>
<feature type="transmembrane region" description="Helical" evidence="5">
    <location>
        <begin position="66"/>
        <end position="83"/>
    </location>
</feature>
<dbReference type="Proteomes" id="UP000500961">
    <property type="component" value="Chromosome"/>
</dbReference>
<keyword evidence="7" id="KW-1185">Reference proteome</keyword>
<evidence type="ECO:0000256" key="4">
    <source>
        <dbReference type="ARBA" id="ARBA00023136"/>
    </source>
</evidence>
<dbReference type="GO" id="GO:0016020">
    <property type="term" value="C:membrane"/>
    <property type="evidence" value="ECO:0007669"/>
    <property type="project" value="UniProtKB-SubCell"/>
</dbReference>
<evidence type="ECO:0000256" key="5">
    <source>
        <dbReference type="SAM" id="Phobius"/>
    </source>
</evidence>
<evidence type="ECO:0000256" key="3">
    <source>
        <dbReference type="ARBA" id="ARBA00022989"/>
    </source>
</evidence>
<dbReference type="PANTHER" id="PTHR37306:SF1">
    <property type="entry name" value="COLICIN V PRODUCTION PROTEIN"/>
    <property type="match status" value="1"/>
</dbReference>
<dbReference type="InterPro" id="IPR003825">
    <property type="entry name" value="Colicin-V_CvpA"/>
</dbReference>
<dbReference type="EMBL" id="CP041345">
    <property type="protein sequence ID" value="QKG81032.1"/>
    <property type="molecule type" value="Genomic_DNA"/>
</dbReference>
<reference evidence="6 7" key="1">
    <citation type="submission" date="2019-07" db="EMBL/GenBank/DDBJ databases">
        <title>Thalassofilum flectens gen. nov., sp. nov., a novel moderate thermophilic anaerobe from a shallow sea hot spring in Kunashir Island (Russia), representing a new family in the order Bacteroidales, and proposal of Thalassofilacea fam. nov.</title>
        <authorList>
            <person name="Kochetkova T.V."/>
            <person name="Podosokorskaya O.A."/>
            <person name="Novikov A."/>
            <person name="Elcheninov A.G."/>
            <person name="Toshchakov S.V."/>
            <person name="Kublanov I.V."/>
        </authorList>
    </citation>
    <scope>NUCLEOTIDE SEQUENCE [LARGE SCALE GENOMIC DNA]</scope>
    <source>
        <strain evidence="6 7">38-H</strain>
    </source>
</reference>
<feature type="transmembrane region" description="Helical" evidence="5">
    <location>
        <begin position="103"/>
        <end position="123"/>
    </location>
</feature>
<dbReference type="PANTHER" id="PTHR37306">
    <property type="entry name" value="COLICIN V PRODUCTION PROTEIN"/>
    <property type="match status" value="1"/>
</dbReference>
<proteinExistence type="predicted"/>
<keyword evidence="2 5" id="KW-0812">Transmembrane</keyword>
<feature type="transmembrane region" description="Helical" evidence="5">
    <location>
        <begin position="32"/>
        <end position="54"/>
    </location>
</feature>
<organism evidence="6 7">
    <name type="scientific">Tenuifilum thalassicum</name>
    <dbReference type="NCBI Taxonomy" id="2590900"/>
    <lineage>
        <taxon>Bacteria</taxon>
        <taxon>Pseudomonadati</taxon>
        <taxon>Bacteroidota</taxon>
        <taxon>Bacteroidia</taxon>
        <taxon>Bacteroidales</taxon>
        <taxon>Tenuifilaceae</taxon>
        <taxon>Tenuifilum</taxon>
    </lineage>
</organism>
<protein>
    <submittedName>
        <fullName evidence="6">CvpA family protein</fullName>
    </submittedName>
</protein>
<dbReference type="RefSeq" id="WP_173076387.1">
    <property type="nucleotide sequence ID" value="NZ_CP041345.1"/>
</dbReference>
<keyword evidence="3 5" id="KW-1133">Transmembrane helix</keyword>
<dbReference type="KEGG" id="ttz:FHG85_12410"/>
<name>A0A7D3XFG4_9BACT</name>
<comment type="subcellular location">
    <subcellularLocation>
        <location evidence="1">Membrane</location>
        <topology evidence="1">Multi-pass membrane protein</topology>
    </subcellularLocation>
</comment>
<keyword evidence="4 5" id="KW-0472">Membrane</keyword>
<evidence type="ECO:0000313" key="7">
    <source>
        <dbReference type="Proteomes" id="UP000500961"/>
    </source>
</evidence>
<evidence type="ECO:0000256" key="2">
    <source>
        <dbReference type="ARBA" id="ARBA00022692"/>
    </source>
</evidence>
<dbReference type="GO" id="GO:0009403">
    <property type="term" value="P:toxin biosynthetic process"/>
    <property type="evidence" value="ECO:0007669"/>
    <property type="project" value="InterPro"/>
</dbReference>
<dbReference type="Pfam" id="PF02674">
    <property type="entry name" value="Colicin_V"/>
    <property type="match status" value="1"/>
</dbReference>
<evidence type="ECO:0000313" key="6">
    <source>
        <dbReference type="EMBL" id="QKG81032.1"/>
    </source>
</evidence>
<evidence type="ECO:0000256" key="1">
    <source>
        <dbReference type="ARBA" id="ARBA00004141"/>
    </source>
</evidence>
<dbReference type="AlphaFoldDB" id="A0A7D3XFG4"/>
<gene>
    <name evidence="6" type="ORF">FHG85_12410</name>
</gene>
<accession>A0A7D3XFG4</accession>